<evidence type="ECO:0000256" key="1">
    <source>
        <dbReference type="ARBA" id="ARBA00001968"/>
    </source>
</evidence>
<evidence type="ECO:0000256" key="2">
    <source>
        <dbReference type="ARBA" id="ARBA00022723"/>
    </source>
</evidence>
<reference evidence="4" key="1">
    <citation type="submission" date="2022-06" db="EMBL/GenBank/DDBJ databases">
        <title>Draft Genome Sequences of Three Actinomyces oris Strains, Isolated from Healthy Human Feces.</title>
        <authorList>
            <person name="Ye Y."/>
            <person name="Liu C."/>
            <person name="Zhao J."/>
            <person name="Xu J."/>
            <person name="Huang H."/>
            <person name="Wang B."/>
            <person name="Wei J."/>
            <person name="Jing X."/>
        </authorList>
    </citation>
    <scope>NUCLEOTIDE SEQUENCE</scope>
    <source>
        <strain evidence="4">CNGBCC1803727</strain>
    </source>
</reference>
<proteinExistence type="predicted"/>
<sequence>MLSYRATLDVPIATVRTISGWLTAHRRAYDIRPHQRACTTWGQAVLVLRWLKDGTDVRTLARDAGISQATGYRYLHEALEVVAQRSPEITDVLDRLRRDGEPFVCLDGTLVRTDRVAARTQASNHLWYSGKHRAFGGNVQVLTDHTGFPVWTAPVEPGSTHDITAARTHALPALYRAASLGLPTLADKGYTGAGIGIKVPAKNPHPDPDTRWRNELISSMRAPAERANALIKHFKALKHVTLDPRSITTIAAAALVILTLHKGIW</sequence>
<accession>A0AAW8L717</accession>
<feature type="domain" description="DDE Tnp4" evidence="3">
    <location>
        <begin position="106"/>
        <end position="261"/>
    </location>
</feature>
<keyword evidence="2" id="KW-0479">Metal-binding</keyword>
<dbReference type="AlphaFoldDB" id="A0AAW8L717"/>
<dbReference type="GO" id="GO:0046872">
    <property type="term" value="F:metal ion binding"/>
    <property type="evidence" value="ECO:0007669"/>
    <property type="project" value="UniProtKB-KW"/>
</dbReference>
<dbReference type="Proteomes" id="UP001230065">
    <property type="component" value="Unassembled WGS sequence"/>
</dbReference>
<dbReference type="RefSeq" id="WP_308680035.1">
    <property type="nucleotide sequence ID" value="NZ_JAMZMF010000012.1"/>
</dbReference>
<dbReference type="InterPro" id="IPR027806">
    <property type="entry name" value="HARBI1_dom"/>
</dbReference>
<evidence type="ECO:0000313" key="5">
    <source>
        <dbReference type="Proteomes" id="UP001230065"/>
    </source>
</evidence>
<gene>
    <name evidence="4" type="ORF">RF687_08790</name>
</gene>
<evidence type="ECO:0000313" key="4">
    <source>
        <dbReference type="EMBL" id="MDR0178038.1"/>
    </source>
</evidence>
<name>A0AAW8L717_9ACTO</name>
<evidence type="ECO:0000259" key="3">
    <source>
        <dbReference type="Pfam" id="PF13359"/>
    </source>
</evidence>
<dbReference type="EMBL" id="JAMZMF010000012">
    <property type="protein sequence ID" value="MDR0178038.1"/>
    <property type="molecule type" value="Genomic_DNA"/>
</dbReference>
<protein>
    <submittedName>
        <fullName evidence="4">Transposase family protein</fullName>
    </submittedName>
</protein>
<comment type="caution">
    <text evidence="4">The sequence shown here is derived from an EMBL/GenBank/DDBJ whole genome shotgun (WGS) entry which is preliminary data.</text>
</comment>
<comment type="cofactor">
    <cofactor evidence="1">
        <name>a divalent metal cation</name>
        <dbReference type="ChEBI" id="CHEBI:60240"/>
    </cofactor>
</comment>
<dbReference type="Pfam" id="PF13359">
    <property type="entry name" value="DDE_Tnp_4"/>
    <property type="match status" value="1"/>
</dbReference>
<organism evidence="4 5">
    <name type="scientific">Actinomyces oris</name>
    <dbReference type="NCBI Taxonomy" id="544580"/>
    <lineage>
        <taxon>Bacteria</taxon>
        <taxon>Bacillati</taxon>
        <taxon>Actinomycetota</taxon>
        <taxon>Actinomycetes</taxon>
        <taxon>Actinomycetales</taxon>
        <taxon>Actinomycetaceae</taxon>
        <taxon>Actinomyces</taxon>
    </lineage>
</organism>